<dbReference type="AlphaFoldDB" id="A0AAD4CV03"/>
<keyword evidence="1" id="KW-0547">Nucleotide-binding</keyword>
<dbReference type="InterPro" id="IPR038718">
    <property type="entry name" value="SNF2-like_sf"/>
</dbReference>
<feature type="region of interest" description="Disordered" evidence="4">
    <location>
        <begin position="1"/>
        <end position="21"/>
    </location>
</feature>
<dbReference type="CDD" id="cd18008">
    <property type="entry name" value="DEXDc_SHPRH-like"/>
    <property type="match status" value="1"/>
</dbReference>
<feature type="domain" description="Helicase C-terminal" evidence="6">
    <location>
        <begin position="742"/>
        <end position="890"/>
    </location>
</feature>
<evidence type="ECO:0000256" key="1">
    <source>
        <dbReference type="ARBA" id="ARBA00022741"/>
    </source>
</evidence>
<dbReference type="PANTHER" id="PTHR45626">
    <property type="entry name" value="TRANSCRIPTION TERMINATION FACTOR 2-RELATED"/>
    <property type="match status" value="1"/>
</dbReference>
<name>A0AAD4CV03_ASPNN</name>
<keyword evidence="2" id="KW-0378">Hydrolase</keyword>
<reference evidence="7" key="2">
    <citation type="submission" date="2020-02" db="EMBL/GenBank/DDBJ databases">
        <authorList>
            <person name="Gilchrist C.L.M."/>
            <person name="Chooi Y.-H."/>
        </authorList>
    </citation>
    <scope>NUCLEOTIDE SEQUENCE</scope>
    <source>
        <strain evidence="7">MST-FP2251</strain>
    </source>
</reference>
<dbReference type="GO" id="GO:0005634">
    <property type="term" value="C:nucleus"/>
    <property type="evidence" value="ECO:0007669"/>
    <property type="project" value="TreeGrafter"/>
</dbReference>
<dbReference type="GO" id="GO:0008094">
    <property type="term" value="F:ATP-dependent activity, acting on DNA"/>
    <property type="evidence" value="ECO:0007669"/>
    <property type="project" value="TreeGrafter"/>
</dbReference>
<dbReference type="PROSITE" id="PS51192">
    <property type="entry name" value="HELICASE_ATP_BIND_1"/>
    <property type="match status" value="1"/>
</dbReference>
<accession>A0AAD4CV03</accession>
<dbReference type="InterPro" id="IPR001650">
    <property type="entry name" value="Helicase_C-like"/>
</dbReference>
<dbReference type="GO" id="GO:0005524">
    <property type="term" value="F:ATP binding"/>
    <property type="evidence" value="ECO:0007669"/>
    <property type="project" value="UniProtKB-KW"/>
</dbReference>
<evidence type="ECO:0000313" key="8">
    <source>
        <dbReference type="Proteomes" id="UP001194746"/>
    </source>
</evidence>
<dbReference type="SMART" id="SM00490">
    <property type="entry name" value="HELICc"/>
    <property type="match status" value="1"/>
</dbReference>
<evidence type="ECO:0000259" key="6">
    <source>
        <dbReference type="PROSITE" id="PS51194"/>
    </source>
</evidence>
<dbReference type="SUPFAM" id="SSF52540">
    <property type="entry name" value="P-loop containing nucleoside triphosphate hydrolases"/>
    <property type="match status" value="2"/>
</dbReference>
<evidence type="ECO:0000256" key="3">
    <source>
        <dbReference type="ARBA" id="ARBA00022840"/>
    </source>
</evidence>
<dbReference type="Pfam" id="PF00176">
    <property type="entry name" value="SNF2-rel_dom"/>
    <property type="match status" value="1"/>
</dbReference>
<dbReference type="InterPro" id="IPR027417">
    <property type="entry name" value="P-loop_NTPase"/>
</dbReference>
<dbReference type="GO" id="GO:0016787">
    <property type="term" value="F:hydrolase activity"/>
    <property type="evidence" value="ECO:0007669"/>
    <property type="project" value="UniProtKB-KW"/>
</dbReference>
<proteinExistence type="predicted"/>
<dbReference type="Gene3D" id="3.40.50.10810">
    <property type="entry name" value="Tandem AAA-ATPase domain"/>
    <property type="match status" value="1"/>
</dbReference>
<dbReference type="InterPro" id="IPR014001">
    <property type="entry name" value="Helicase_ATP-bd"/>
</dbReference>
<evidence type="ECO:0000313" key="7">
    <source>
        <dbReference type="EMBL" id="KAF9893205.1"/>
    </source>
</evidence>
<sequence>MEYDNTQHTPRKKPKLEHHGGVLSGDDLYNEALVSAWDQAPTNPDCFNLENFIQCPPHLGDETLSVNNTFASSSSSTFTAENDEIATALPVVIDSLSGHRDGDMVEVLYSPSSASLINAETKATIGHVTNRDTLRLFSGLLDDPGTLLQLYVLVKIHSTGYRKSSKQSSMNMIVYGPMELFQDVGEFFQDNECYLQGPQGCDRNVRYRNPHCISGLDPDPSWTFDLDLEPETFEEIVTPSNVLAGLETRESLTEAEDPDGIKTPLYPHQKQALSFLQRRERGWMLHAPDKDVWAREESASGKMRYVNNITNDNQRNTPPDFRGGILADDMGLGKTLTMIALIASDRANMLSSGPERCIARSSTLEPTKATLLIVPSSLLQEWQTQLRQHLANNEAHHVPWTMHHGQDKLYHPSQIHNHRVILTSYQTLASEYRAHSRKGPSILFRVIWHRIILDEAHSIRNRAALRTQAVLHLEGSCRWAVTGTPVQNSLSDFASLVEFLRVYPYCSRKAFKQDIIDVWKHEDEKVALERVTRLFKFISIRRTMSILNLPEKTDLTRYLRFSHTEMETYRGLESPIVQMIEKELKSERPDSRQCVHALLRINKLRKFCNLGVLTPNSRTASAANCATAYDTNIWNPNSARIILEDLMSSGQVTCSICDSDIKWNSDSNILLDECPTGAHMTPCLRLVCNVCYDPWTVPERFKSEFCASHQPCSLVPVSLCASDGANNSINTIGMGTSTKVLSLKQELERYKTEKCVVFSSWTTTLDMISNMLERSGIQYARIDGNVPAKNRVRALGTFQHDRFCQAILISISCGAEGLNLTSASRVYLMEPQWNPNLEAQALARVYRLGQTKRVTTTRFIIKDSIEEHVINVQDQKKHLGTLLLSQHKASNVNTRIRLQHLRRLLQ</sequence>
<dbReference type="EMBL" id="VCAU01000008">
    <property type="protein sequence ID" value="KAF9893205.1"/>
    <property type="molecule type" value="Genomic_DNA"/>
</dbReference>
<evidence type="ECO:0000256" key="4">
    <source>
        <dbReference type="SAM" id="MobiDB-lite"/>
    </source>
</evidence>
<dbReference type="CDD" id="cd18793">
    <property type="entry name" value="SF2_C_SNF"/>
    <property type="match status" value="1"/>
</dbReference>
<dbReference type="Proteomes" id="UP001194746">
    <property type="component" value="Unassembled WGS sequence"/>
</dbReference>
<reference evidence="7" key="1">
    <citation type="journal article" date="2019" name="Beilstein J. Org. Chem.">
        <title>Nanangenines: drimane sesquiterpenoids as the dominant metabolite cohort of a novel Australian fungus, Aspergillus nanangensis.</title>
        <authorList>
            <person name="Lacey H.J."/>
            <person name="Gilchrist C.L.M."/>
            <person name="Crombie A."/>
            <person name="Kalaitzis J.A."/>
            <person name="Vuong D."/>
            <person name="Rutledge P.J."/>
            <person name="Turner P."/>
            <person name="Pitt J.I."/>
            <person name="Lacey E."/>
            <person name="Chooi Y.H."/>
            <person name="Piggott A.M."/>
        </authorList>
    </citation>
    <scope>NUCLEOTIDE SEQUENCE</scope>
    <source>
        <strain evidence="7">MST-FP2251</strain>
    </source>
</reference>
<protein>
    <submittedName>
        <fullName evidence="7">Uncharacterized protein</fullName>
    </submittedName>
</protein>
<keyword evidence="3" id="KW-0067">ATP-binding</keyword>
<evidence type="ECO:0000259" key="5">
    <source>
        <dbReference type="PROSITE" id="PS51192"/>
    </source>
</evidence>
<dbReference type="InterPro" id="IPR000330">
    <property type="entry name" value="SNF2_N"/>
</dbReference>
<keyword evidence="8" id="KW-1185">Reference proteome</keyword>
<dbReference type="InterPro" id="IPR049730">
    <property type="entry name" value="SNF2/RAD54-like_C"/>
</dbReference>
<dbReference type="InterPro" id="IPR050628">
    <property type="entry name" value="SNF2_RAD54_helicase_TF"/>
</dbReference>
<dbReference type="Gene3D" id="3.40.50.300">
    <property type="entry name" value="P-loop containing nucleotide triphosphate hydrolases"/>
    <property type="match status" value="1"/>
</dbReference>
<organism evidence="7 8">
    <name type="scientific">Aspergillus nanangensis</name>
    <dbReference type="NCBI Taxonomy" id="2582783"/>
    <lineage>
        <taxon>Eukaryota</taxon>
        <taxon>Fungi</taxon>
        <taxon>Dikarya</taxon>
        <taxon>Ascomycota</taxon>
        <taxon>Pezizomycotina</taxon>
        <taxon>Eurotiomycetes</taxon>
        <taxon>Eurotiomycetidae</taxon>
        <taxon>Eurotiales</taxon>
        <taxon>Aspergillaceae</taxon>
        <taxon>Aspergillus</taxon>
        <taxon>Aspergillus subgen. Circumdati</taxon>
    </lineage>
</organism>
<dbReference type="Pfam" id="PF00271">
    <property type="entry name" value="Helicase_C"/>
    <property type="match status" value="1"/>
</dbReference>
<evidence type="ECO:0000256" key="2">
    <source>
        <dbReference type="ARBA" id="ARBA00022801"/>
    </source>
</evidence>
<dbReference type="PROSITE" id="PS51194">
    <property type="entry name" value="HELICASE_CTER"/>
    <property type="match status" value="1"/>
</dbReference>
<dbReference type="SMART" id="SM00487">
    <property type="entry name" value="DEXDc"/>
    <property type="match status" value="1"/>
</dbReference>
<feature type="domain" description="Helicase ATP-binding" evidence="5">
    <location>
        <begin position="315"/>
        <end position="503"/>
    </location>
</feature>
<gene>
    <name evidence="7" type="ORF">FE257_011628</name>
</gene>
<dbReference type="PANTHER" id="PTHR45626:SF22">
    <property type="entry name" value="DNA REPAIR PROTEIN RAD5"/>
    <property type="match status" value="1"/>
</dbReference>
<dbReference type="GO" id="GO:0006281">
    <property type="term" value="P:DNA repair"/>
    <property type="evidence" value="ECO:0007669"/>
    <property type="project" value="TreeGrafter"/>
</dbReference>
<comment type="caution">
    <text evidence="7">The sequence shown here is derived from an EMBL/GenBank/DDBJ whole genome shotgun (WGS) entry which is preliminary data.</text>
</comment>